<accession>A0A828TYW0</accession>
<reference evidence="1 2" key="1">
    <citation type="journal article" date="2012" name="J. Bacteriol.">
        <title>Draft Genome Sequences of the Diarrheagenic Escherichia coli Collection.</title>
        <authorList>
            <person name="Hazen T.H."/>
            <person name="Sahl J.W."/>
            <person name="Redman J.C."/>
            <person name="Morris C.R."/>
            <person name="Daugherty S.C."/>
            <person name="Chibucos M.C."/>
            <person name="Sengamalay N.A."/>
            <person name="Fraser-Liggett C.M."/>
            <person name="Steinsland H."/>
            <person name="Whittam T.S."/>
            <person name="Whittam B."/>
            <person name="Manning S.D."/>
            <person name="Rasko D.A."/>
        </authorList>
    </citation>
    <scope>NUCLEOTIDE SEQUENCE [LARGE SCALE GENOMIC DNA]</scope>
    <source>
        <strain evidence="1 2">DEC2D</strain>
    </source>
</reference>
<sequence>MNTIDNNNAAIAVNSVLSSTTDSTSSTTTSTSSISSSLLTDGRVDISKLLLEVQKLLREMVTTLQDYLQKQLAQSYDIQKAVFESQNKAIDEKKAGATAALIGGAISSVLGILGSFAAINSATKGASDVAQQAASTSAKSIGTVSEASTKALAKASEGIADAADDAAGAMQQTIATAAKAASRTSGITDDVATSAQKASQVAEEAADAAQELAQKAGLLSRFTAAAGRISGSTPFIVVTSLAEGTKTLPTTISESVKSNHDINEQRAKSVENLQASNLDTYKQDVRRAQDDISSRLRDMTTTARDLTDLINRMGQAARLAG</sequence>
<organism evidence="1 2">
    <name type="scientific">Escherichia coli DEC2D</name>
    <dbReference type="NCBI Taxonomy" id="868141"/>
    <lineage>
        <taxon>Bacteria</taxon>
        <taxon>Pseudomonadati</taxon>
        <taxon>Pseudomonadota</taxon>
        <taxon>Gammaproteobacteria</taxon>
        <taxon>Enterobacterales</taxon>
        <taxon>Enterobacteriaceae</taxon>
        <taxon>Escherichia</taxon>
    </lineage>
</organism>
<evidence type="ECO:0000313" key="1">
    <source>
        <dbReference type="EMBL" id="EHU39704.1"/>
    </source>
</evidence>
<name>A0A828TYW0_ECOLX</name>
<dbReference type="RefSeq" id="WP_001091991.1">
    <property type="nucleotide sequence ID" value="NZ_AIFC01000037.1"/>
</dbReference>
<gene>
    <name evidence="1" type="primary">espB</name>
    <name evidence="1" type="ORF">ECDEC2D_4318</name>
</gene>
<dbReference type="Proteomes" id="UP000005272">
    <property type="component" value="Unassembled WGS sequence"/>
</dbReference>
<dbReference type="EMBL" id="AIFC01000037">
    <property type="protein sequence ID" value="EHU39704.1"/>
    <property type="molecule type" value="Genomic_DNA"/>
</dbReference>
<proteinExistence type="predicted"/>
<evidence type="ECO:0000313" key="2">
    <source>
        <dbReference type="Proteomes" id="UP000005272"/>
    </source>
</evidence>
<protein>
    <submittedName>
        <fullName evidence="1">EspB</fullName>
    </submittedName>
</protein>
<dbReference type="AlphaFoldDB" id="A0A828TYW0"/>
<dbReference type="SMR" id="A0A828TYW0"/>
<comment type="caution">
    <text evidence="1">The sequence shown here is derived from an EMBL/GenBank/DDBJ whole genome shotgun (WGS) entry which is preliminary data.</text>
</comment>